<dbReference type="GO" id="GO:0015833">
    <property type="term" value="P:peptide transport"/>
    <property type="evidence" value="ECO:0007669"/>
    <property type="project" value="TreeGrafter"/>
</dbReference>
<keyword evidence="1" id="KW-0732">Signal</keyword>
<dbReference type="Gene3D" id="3.10.105.10">
    <property type="entry name" value="Dipeptide-binding Protein, Domain 3"/>
    <property type="match status" value="1"/>
</dbReference>
<reference evidence="4" key="1">
    <citation type="submission" date="2016-10" db="EMBL/GenBank/DDBJ databases">
        <authorList>
            <person name="Varghese N."/>
            <person name="Submissions S."/>
        </authorList>
    </citation>
    <scope>NUCLEOTIDE SEQUENCE [LARGE SCALE GENOMIC DNA]</scope>
    <source>
        <strain evidence="4">IBRC-M 10655</strain>
    </source>
</reference>
<name>A0A1H0L6B1_9PSEU</name>
<accession>A0A1H0L6B1</accession>
<dbReference type="AlphaFoldDB" id="A0A1H0L6B1"/>
<dbReference type="GO" id="GO:0043190">
    <property type="term" value="C:ATP-binding cassette (ABC) transporter complex"/>
    <property type="evidence" value="ECO:0007669"/>
    <property type="project" value="InterPro"/>
</dbReference>
<dbReference type="Proteomes" id="UP000199651">
    <property type="component" value="Unassembled WGS sequence"/>
</dbReference>
<dbReference type="Gene3D" id="3.40.190.10">
    <property type="entry name" value="Periplasmic binding protein-like II"/>
    <property type="match status" value="1"/>
</dbReference>
<dbReference type="GO" id="GO:0042597">
    <property type="term" value="C:periplasmic space"/>
    <property type="evidence" value="ECO:0007669"/>
    <property type="project" value="UniProtKB-ARBA"/>
</dbReference>
<keyword evidence="4" id="KW-1185">Reference proteome</keyword>
<proteinExistence type="predicted"/>
<dbReference type="EMBL" id="FNJB01000004">
    <property type="protein sequence ID" value="SDO63576.1"/>
    <property type="molecule type" value="Genomic_DNA"/>
</dbReference>
<evidence type="ECO:0000313" key="3">
    <source>
        <dbReference type="EMBL" id="SDO63576.1"/>
    </source>
</evidence>
<evidence type="ECO:0000256" key="1">
    <source>
        <dbReference type="SAM" id="SignalP"/>
    </source>
</evidence>
<dbReference type="CDD" id="cd00995">
    <property type="entry name" value="PBP2_NikA_DppA_OppA_like"/>
    <property type="match status" value="1"/>
</dbReference>
<organism evidence="3 4">
    <name type="scientific">Actinokineospora alba</name>
    <dbReference type="NCBI Taxonomy" id="504798"/>
    <lineage>
        <taxon>Bacteria</taxon>
        <taxon>Bacillati</taxon>
        <taxon>Actinomycetota</taxon>
        <taxon>Actinomycetes</taxon>
        <taxon>Pseudonocardiales</taxon>
        <taxon>Pseudonocardiaceae</taxon>
        <taxon>Actinokineospora</taxon>
    </lineage>
</organism>
<dbReference type="PANTHER" id="PTHR30290">
    <property type="entry name" value="PERIPLASMIC BINDING COMPONENT OF ABC TRANSPORTER"/>
    <property type="match status" value="1"/>
</dbReference>
<evidence type="ECO:0000313" key="4">
    <source>
        <dbReference type="Proteomes" id="UP000199651"/>
    </source>
</evidence>
<gene>
    <name evidence="3" type="ORF">SAMN05192558_10424</name>
</gene>
<feature type="domain" description="Solute-binding protein family 5" evidence="2">
    <location>
        <begin position="86"/>
        <end position="362"/>
    </location>
</feature>
<feature type="chain" id="PRO_5011781973" evidence="1">
    <location>
        <begin position="26"/>
        <end position="521"/>
    </location>
</feature>
<dbReference type="PIRSF" id="PIRSF002741">
    <property type="entry name" value="MppA"/>
    <property type="match status" value="1"/>
</dbReference>
<dbReference type="GO" id="GO:1904680">
    <property type="term" value="F:peptide transmembrane transporter activity"/>
    <property type="evidence" value="ECO:0007669"/>
    <property type="project" value="TreeGrafter"/>
</dbReference>
<dbReference type="STRING" id="504798.SAMN05421871_109275"/>
<dbReference type="InterPro" id="IPR039424">
    <property type="entry name" value="SBP_5"/>
</dbReference>
<feature type="signal peptide" evidence="1">
    <location>
        <begin position="1"/>
        <end position="25"/>
    </location>
</feature>
<dbReference type="InterPro" id="IPR030678">
    <property type="entry name" value="Peptide/Ni-bd"/>
</dbReference>
<dbReference type="SUPFAM" id="SSF53850">
    <property type="entry name" value="Periplasmic binding protein-like II"/>
    <property type="match status" value="1"/>
</dbReference>
<dbReference type="RefSeq" id="WP_166657983.1">
    <property type="nucleotide sequence ID" value="NZ_FNDV01000009.1"/>
</dbReference>
<evidence type="ECO:0000259" key="2">
    <source>
        <dbReference type="Pfam" id="PF00496"/>
    </source>
</evidence>
<dbReference type="PROSITE" id="PS51257">
    <property type="entry name" value="PROKAR_LIPOPROTEIN"/>
    <property type="match status" value="1"/>
</dbReference>
<dbReference type="InterPro" id="IPR000914">
    <property type="entry name" value="SBP_5_dom"/>
</dbReference>
<dbReference type="Pfam" id="PF00496">
    <property type="entry name" value="SBP_bac_5"/>
    <property type="match status" value="1"/>
</dbReference>
<protein>
    <submittedName>
        <fullName evidence="3">Peptide/nickel transport system substrate-binding protein</fullName>
    </submittedName>
</protein>
<sequence length="521" mass="54502">MSKQSRTLRRVGFVAGIAMMLLALAACGGSGDKGNASSLPKAGDTITMSLPGGLTTLDPALGSSAQAAIASWAMYDTLVAIDSDGKVIPGLAKSWKATPTQATFELKDGITCSDGTALTPDDIAASLTRFLDPNTAAPLRGLVTGQGEATVTADDSSVTVKLSQPWTQLVAGLTVPFTGIICPEGLKEPKSLATKSEGTGAWVADSQVSGSSYTFSYHEGYEWGAEYPNQPAGTPPKKLVMSVITDESTMANLLATGEMQVASFASDAWKRFADTPNATIDVKQFYDTFLMFNENDGHPTADPQVRKAISQAIDREQLNNVQSFGAGKVLNNLGQPNYECYDDSIADIIPATDPEAAKGVLDGVKVRVLGTNILAGGDANNYVLEALRGVGADPELQNLSNEAWIGDLFSGKNDWDVNLYVQGVPFTNMLLTALNFIGPPPPNGQNLGNVQNEEAATALGTYTTTEGEESCAAMSDIQKALIGNNDVLPLASVPYHMVYAGGSAAVAAKGYILPATIRVAG</sequence>